<dbReference type="FunFam" id="3.40.50.920:FF:000001">
    <property type="entry name" value="Pyruvate dehydrogenase E1 beta subunit"/>
    <property type="match status" value="1"/>
</dbReference>
<dbReference type="GeneID" id="94444326"/>
<dbReference type="PATRIC" id="fig|104336.4.peg.2890"/>
<proteinExistence type="predicted"/>
<dbReference type="EC" id="1.2.4.4" evidence="5"/>
<dbReference type="InterPro" id="IPR005475">
    <property type="entry name" value="Transketolase-like_Pyr-bd"/>
</dbReference>
<evidence type="ECO:0000313" key="5">
    <source>
        <dbReference type="EMBL" id="KJL17750.1"/>
    </source>
</evidence>
<evidence type="ECO:0000256" key="3">
    <source>
        <dbReference type="ARBA" id="ARBA00023052"/>
    </source>
</evidence>
<keyword evidence="6" id="KW-1185">Reference proteome</keyword>
<protein>
    <submittedName>
        <fullName evidence="5">3-methyl-2-oxobutanoate dehydrogenase subunit beta</fullName>
        <ecNumber evidence="5">1.2.4.4</ecNumber>
    </submittedName>
</protein>
<dbReference type="Pfam" id="PF02780">
    <property type="entry name" value="Transketolase_C"/>
    <property type="match status" value="1"/>
</dbReference>
<reference evidence="5 6" key="1">
    <citation type="submission" date="2015-02" db="EMBL/GenBank/DDBJ databases">
        <title>Draft genome sequences of ten Microbacterium spp. with emphasis on heavy metal contaminated environments.</title>
        <authorList>
            <person name="Corretto E."/>
        </authorList>
    </citation>
    <scope>NUCLEOTIDE SEQUENCE [LARGE SCALE GENOMIC DNA]</scope>
    <source>
        <strain evidence="5 6">DSM 12966</strain>
    </source>
</reference>
<dbReference type="SUPFAM" id="SSF52922">
    <property type="entry name" value="TK C-terminal domain-like"/>
    <property type="match status" value="1"/>
</dbReference>
<dbReference type="Pfam" id="PF02779">
    <property type="entry name" value="Transket_pyr"/>
    <property type="match status" value="1"/>
</dbReference>
<dbReference type="GO" id="GO:0003863">
    <property type="term" value="F:branched-chain 2-oxo acid dehydrogenase activity"/>
    <property type="evidence" value="ECO:0007669"/>
    <property type="project" value="UniProtKB-EC"/>
</dbReference>
<comment type="caution">
    <text evidence="5">The sequence shown here is derived from an EMBL/GenBank/DDBJ whole genome shotgun (WGS) entry which is preliminary data.</text>
</comment>
<evidence type="ECO:0000313" key="6">
    <source>
        <dbReference type="Proteomes" id="UP000033572"/>
    </source>
</evidence>
<evidence type="ECO:0000259" key="4">
    <source>
        <dbReference type="SMART" id="SM00861"/>
    </source>
</evidence>
<dbReference type="CDD" id="cd07036">
    <property type="entry name" value="TPP_PYR_E1-PDHc-beta_like"/>
    <property type="match status" value="1"/>
</dbReference>
<dbReference type="AlphaFoldDB" id="A0A0F0KC65"/>
<dbReference type="GO" id="GO:0000287">
    <property type="term" value="F:magnesium ion binding"/>
    <property type="evidence" value="ECO:0007669"/>
    <property type="project" value="UniProtKB-ARBA"/>
</dbReference>
<dbReference type="FunFam" id="3.40.50.970:FF:000001">
    <property type="entry name" value="Pyruvate dehydrogenase E1 beta subunit"/>
    <property type="match status" value="1"/>
</dbReference>
<dbReference type="SMART" id="SM00861">
    <property type="entry name" value="Transket_pyr"/>
    <property type="match status" value="1"/>
</dbReference>
<name>A0A0F0KC65_9MICO</name>
<dbReference type="PANTHER" id="PTHR43257">
    <property type="entry name" value="PYRUVATE DEHYDROGENASE E1 COMPONENT BETA SUBUNIT"/>
    <property type="match status" value="1"/>
</dbReference>
<dbReference type="RefSeq" id="WP_082069025.1">
    <property type="nucleotide sequence ID" value="NZ_CP031425.1"/>
</dbReference>
<sequence>MAAAEMTLGKALGAGLRQAMRDDDRVVLLGEDIGKLGGVFRITDGLLDEFGAKRVIDTPLAESGIVGTAVGLAFRGYRPVVEIQFDGFVYPAFDQIVAQVAKLHYRTQGRVRMPITIRIPWAGGIGAAEHHSESPEAYFVHTAGLRVIAVSNPEDAYRSLRQAIASDDPVIFFEPKRLYHHKGQVDLDAPLADAAPMGLARVVRTGADATLITYGAMVTTALQAAEAAEDEGISLEVIDLRSLSPVDYGTVAASVRKTGRVVVAHEASREAGVAAEVIASITERCFEYLESAPLRVTGHDVPYPPAKLEKYHLPDLDRVLDAVDRVLDRPHSLTGADA</sequence>
<evidence type="ECO:0000256" key="1">
    <source>
        <dbReference type="ARBA" id="ARBA00001964"/>
    </source>
</evidence>
<dbReference type="PANTHER" id="PTHR43257:SF2">
    <property type="entry name" value="PYRUVATE DEHYDROGENASE E1 COMPONENT SUBUNIT BETA"/>
    <property type="match status" value="1"/>
</dbReference>
<comment type="cofactor">
    <cofactor evidence="1">
        <name>thiamine diphosphate</name>
        <dbReference type="ChEBI" id="CHEBI:58937"/>
    </cofactor>
</comment>
<keyword evidence="3" id="KW-0786">Thiamine pyrophosphate</keyword>
<dbReference type="InterPro" id="IPR033248">
    <property type="entry name" value="Transketolase_C"/>
</dbReference>
<accession>A0A0F0KC65</accession>
<dbReference type="SUPFAM" id="SSF52518">
    <property type="entry name" value="Thiamin diphosphate-binding fold (THDP-binding)"/>
    <property type="match status" value="1"/>
</dbReference>
<keyword evidence="2 5" id="KW-0560">Oxidoreductase</keyword>
<dbReference type="Proteomes" id="UP000033572">
    <property type="component" value="Unassembled WGS sequence"/>
</dbReference>
<feature type="domain" description="Transketolase-like pyrimidine-binding" evidence="4">
    <location>
        <begin position="6"/>
        <end position="181"/>
    </location>
</feature>
<dbReference type="InterPro" id="IPR029061">
    <property type="entry name" value="THDP-binding"/>
</dbReference>
<dbReference type="KEGG" id="mfol:DXT68_07980"/>
<organism evidence="5 6">
    <name type="scientific">Microbacterium foliorum</name>
    <dbReference type="NCBI Taxonomy" id="104336"/>
    <lineage>
        <taxon>Bacteria</taxon>
        <taxon>Bacillati</taxon>
        <taxon>Actinomycetota</taxon>
        <taxon>Actinomycetes</taxon>
        <taxon>Micrococcales</taxon>
        <taxon>Microbacteriaceae</taxon>
        <taxon>Microbacterium</taxon>
    </lineage>
</organism>
<dbReference type="EMBL" id="JYIU01000046">
    <property type="protein sequence ID" value="KJL17750.1"/>
    <property type="molecule type" value="Genomic_DNA"/>
</dbReference>
<dbReference type="Gene3D" id="3.40.50.970">
    <property type="match status" value="1"/>
</dbReference>
<evidence type="ECO:0000256" key="2">
    <source>
        <dbReference type="ARBA" id="ARBA00023002"/>
    </source>
</evidence>
<gene>
    <name evidence="5" type="primary">bkdB_3</name>
    <name evidence="5" type="ORF">RN50_02849</name>
</gene>
<dbReference type="InterPro" id="IPR009014">
    <property type="entry name" value="Transketo_C/PFOR_II"/>
</dbReference>
<dbReference type="Gene3D" id="3.40.50.920">
    <property type="match status" value="1"/>
</dbReference>